<name>A0AA40BSN8_9PEZI</name>
<sequence length="84" mass="9383">MVESPMRKKKTKKPLLHRRNKNAGRLWSQTDGSARRTAQREWPTPNVSKIETVSPTSRQSALASEAMIDRLTLSLTLAPATPSL</sequence>
<dbReference type="AlphaFoldDB" id="A0AA40BSN8"/>
<dbReference type="Proteomes" id="UP001172159">
    <property type="component" value="Unassembled WGS sequence"/>
</dbReference>
<comment type="caution">
    <text evidence="2">The sequence shown here is derived from an EMBL/GenBank/DDBJ whole genome shotgun (WGS) entry which is preliminary data.</text>
</comment>
<accession>A0AA40BSN8</accession>
<dbReference type="EMBL" id="JAUKTV010000004">
    <property type="protein sequence ID" value="KAK0739682.1"/>
    <property type="molecule type" value="Genomic_DNA"/>
</dbReference>
<organism evidence="2 3">
    <name type="scientific">Apiosordaria backusii</name>
    <dbReference type="NCBI Taxonomy" id="314023"/>
    <lineage>
        <taxon>Eukaryota</taxon>
        <taxon>Fungi</taxon>
        <taxon>Dikarya</taxon>
        <taxon>Ascomycota</taxon>
        <taxon>Pezizomycotina</taxon>
        <taxon>Sordariomycetes</taxon>
        <taxon>Sordariomycetidae</taxon>
        <taxon>Sordariales</taxon>
        <taxon>Lasiosphaeriaceae</taxon>
        <taxon>Apiosordaria</taxon>
    </lineage>
</organism>
<proteinExistence type="predicted"/>
<keyword evidence="3" id="KW-1185">Reference proteome</keyword>
<feature type="compositionally biased region" description="Polar residues" evidence="1">
    <location>
        <begin position="45"/>
        <end position="58"/>
    </location>
</feature>
<evidence type="ECO:0000256" key="1">
    <source>
        <dbReference type="SAM" id="MobiDB-lite"/>
    </source>
</evidence>
<reference evidence="2" key="1">
    <citation type="submission" date="2023-06" db="EMBL/GenBank/DDBJ databases">
        <title>Genome-scale phylogeny and comparative genomics of the fungal order Sordariales.</title>
        <authorList>
            <consortium name="Lawrence Berkeley National Laboratory"/>
            <person name="Hensen N."/>
            <person name="Bonometti L."/>
            <person name="Westerberg I."/>
            <person name="Brannstrom I.O."/>
            <person name="Guillou S."/>
            <person name="Cros-Aarteil S."/>
            <person name="Calhoun S."/>
            <person name="Haridas S."/>
            <person name="Kuo A."/>
            <person name="Mondo S."/>
            <person name="Pangilinan J."/>
            <person name="Riley R."/>
            <person name="Labutti K."/>
            <person name="Andreopoulos B."/>
            <person name="Lipzen A."/>
            <person name="Chen C."/>
            <person name="Yanf M."/>
            <person name="Daum C."/>
            <person name="Ng V."/>
            <person name="Clum A."/>
            <person name="Steindorff A."/>
            <person name="Ohm R."/>
            <person name="Martin F."/>
            <person name="Silar P."/>
            <person name="Natvig D."/>
            <person name="Lalanne C."/>
            <person name="Gautier V."/>
            <person name="Ament-Velasquez S.L."/>
            <person name="Kruys A."/>
            <person name="Hutchinson M.I."/>
            <person name="Powell A.J."/>
            <person name="Barry K."/>
            <person name="Miller A.N."/>
            <person name="Grigoriev I.V."/>
            <person name="Debuchy R."/>
            <person name="Gladieux P."/>
            <person name="Thoren M.H."/>
            <person name="Johannesson H."/>
        </authorList>
    </citation>
    <scope>NUCLEOTIDE SEQUENCE</scope>
    <source>
        <strain evidence="2">CBS 540.89</strain>
    </source>
</reference>
<gene>
    <name evidence="2" type="ORF">B0T21DRAFT_146011</name>
</gene>
<evidence type="ECO:0000313" key="3">
    <source>
        <dbReference type="Proteomes" id="UP001172159"/>
    </source>
</evidence>
<feature type="compositionally biased region" description="Basic residues" evidence="1">
    <location>
        <begin position="7"/>
        <end position="22"/>
    </location>
</feature>
<evidence type="ECO:0000313" key="2">
    <source>
        <dbReference type="EMBL" id="KAK0739682.1"/>
    </source>
</evidence>
<feature type="region of interest" description="Disordered" evidence="1">
    <location>
        <begin position="1"/>
        <end position="58"/>
    </location>
</feature>
<protein>
    <submittedName>
        <fullName evidence="2">Uncharacterized protein</fullName>
    </submittedName>
</protein>